<gene>
    <name evidence="1" type="ORF">WJX75_005505</name>
</gene>
<reference evidence="1 2" key="1">
    <citation type="journal article" date="2024" name="Nat. Commun.">
        <title>Phylogenomics reveals the evolutionary origins of lichenization in chlorophyte algae.</title>
        <authorList>
            <person name="Puginier C."/>
            <person name="Libourel C."/>
            <person name="Otte J."/>
            <person name="Skaloud P."/>
            <person name="Haon M."/>
            <person name="Grisel S."/>
            <person name="Petersen M."/>
            <person name="Berrin J.G."/>
            <person name="Delaux P.M."/>
            <person name="Dal Grande F."/>
            <person name="Keller J."/>
        </authorList>
    </citation>
    <scope>NUCLEOTIDE SEQUENCE [LARGE SCALE GENOMIC DNA]</scope>
    <source>
        <strain evidence="1 2">SAG 216-7</strain>
    </source>
</reference>
<comment type="caution">
    <text evidence="1">The sequence shown here is derived from an EMBL/GenBank/DDBJ whole genome shotgun (WGS) entry which is preliminary data.</text>
</comment>
<protein>
    <recommendedName>
        <fullName evidence="3">Protein kinase domain-containing protein</fullName>
    </recommendedName>
</protein>
<proteinExistence type="predicted"/>
<evidence type="ECO:0008006" key="3">
    <source>
        <dbReference type="Google" id="ProtNLM"/>
    </source>
</evidence>
<keyword evidence="2" id="KW-1185">Reference proteome</keyword>
<dbReference type="Proteomes" id="UP001491310">
    <property type="component" value="Unassembled WGS sequence"/>
</dbReference>
<name>A0ABR2YI31_9CHLO</name>
<organism evidence="1 2">
    <name type="scientific">Coccomyxa subellipsoidea</name>
    <dbReference type="NCBI Taxonomy" id="248742"/>
    <lineage>
        <taxon>Eukaryota</taxon>
        <taxon>Viridiplantae</taxon>
        <taxon>Chlorophyta</taxon>
        <taxon>core chlorophytes</taxon>
        <taxon>Trebouxiophyceae</taxon>
        <taxon>Trebouxiophyceae incertae sedis</taxon>
        <taxon>Coccomyxaceae</taxon>
        <taxon>Coccomyxa</taxon>
    </lineage>
</organism>
<dbReference type="InterPro" id="IPR011009">
    <property type="entry name" value="Kinase-like_dom_sf"/>
</dbReference>
<accession>A0ABR2YI31</accession>
<evidence type="ECO:0000313" key="1">
    <source>
        <dbReference type="EMBL" id="KAK9905741.1"/>
    </source>
</evidence>
<sequence>MGILIDGRHAALYVATKDYYGRISYARSKAFSLDEGGFAMMGQLIAADHSVHGYAYPMLGLESEPEIVGALGHGRCSDVFLASDDGEEVAMKVFVLEKDGALDAFKLELSNLEKITDPMHRHATLPSLRKWSQPDANPTLRFAAIVTAPVTKPLIRGDLTHAFASTGKPAIIDFGDARPVNTQTCSFEEVWHFRVTLRFASNSLLVAPLSESLLPPMHLTASDDWMALVHTFFAILHPTAVQRLLNLDNDDYEVGLLARLYMVVQSLAA</sequence>
<dbReference type="EMBL" id="JALJOT010000011">
    <property type="protein sequence ID" value="KAK9905741.1"/>
    <property type="molecule type" value="Genomic_DNA"/>
</dbReference>
<dbReference type="SUPFAM" id="SSF56112">
    <property type="entry name" value="Protein kinase-like (PK-like)"/>
    <property type="match status" value="1"/>
</dbReference>
<evidence type="ECO:0000313" key="2">
    <source>
        <dbReference type="Proteomes" id="UP001491310"/>
    </source>
</evidence>